<dbReference type="InterPro" id="IPR014612">
    <property type="entry name" value="Pop7/Rpp20"/>
</dbReference>
<reference evidence="5" key="1">
    <citation type="submission" date="2022-07" db="EMBL/GenBank/DDBJ databases">
        <title>Phylogenomic reconstructions and comparative analyses of Kickxellomycotina fungi.</title>
        <authorList>
            <person name="Reynolds N.K."/>
            <person name="Stajich J.E."/>
            <person name="Barry K."/>
            <person name="Grigoriev I.V."/>
            <person name="Crous P."/>
            <person name="Smith M.E."/>
        </authorList>
    </citation>
    <scope>NUCLEOTIDE SEQUENCE</scope>
    <source>
        <strain evidence="5">RSA 1196</strain>
    </source>
</reference>
<evidence type="ECO:0000256" key="2">
    <source>
        <dbReference type="ARBA" id="ARBA00022694"/>
    </source>
</evidence>
<comment type="subcellular location">
    <subcellularLocation>
        <location evidence="1">Nucleus</location>
    </subcellularLocation>
</comment>
<dbReference type="GO" id="GO:0005655">
    <property type="term" value="C:nucleolar ribonuclease P complex"/>
    <property type="evidence" value="ECO:0007669"/>
    <property type="project" value="InterPro"/>
</dbReference>
<gene>
    <name evidence="5" type="ORF">IWQ62_000410</name>
</gene>
<keyword evidence="6" id="KW-1185">Reference proteome</keyword>
<keyword evidence="3" id="KW-0539">Nucleus</keyword>
<dbReference type="InterPro" id="IPR036882">
    <property type="entry name" value="Alba-like_dom_sf"/>
</dbReference>
<keyword evidence="2" id="KW-0819">tRNA processing</keyword>
<dbReference type="AlphaFoldDB" id="A0A9W8E9P1"/>
<dbReference type="EMBL" id="JANBPY010000025">
    <property type="protein sequence ID" value="KAJ1969771.1"/>
    <property type="molecule type" value="Genomic_DNA"/>
</dbReference>
<dbReference type="Proteomes" id="UP001150925">
    <property type="component" value="Unassembled WGS sequence"/>
</dbReference>
<feature type="region of interest" description="Disordered" evidence="4">
    <location>
        <begin position="103"/>
        <end position="130"/>
    </location>
</feature>
<dbReference type="OrthoDB" id="416729at2759"/>
<evidence type="ECO:0000313" key="6">
    <source>
        <dbReference type="Proteomes" id="UP001150925"/>
    </source>
</evidence>
<name>A0A9W8E9P1_9FUNG</name>
<organism evidence="5 6">
    <name type="scientific">Dispira parvispora</name>
    <dbReference type="NCBI Taxonomy" id="1520584"/>
    <lineage>
        <taxon>Eukaryota</taxon>
        <taxon>Fungi</taxon>
        <taxon>Fungi incertae sedis</taxon>
        <taxon>Zoopagomycota</taxon>
        <taxon>Kickxellomycotina</taxon>
        <taxon>Dimargaritomycetes</taxon>
        <taxon>Dimargaritales</taxon>
        <taxon>Dimargaritaceae</taxon>
        <taxon>Dispira</taxon>
    </lineage>
</organism>
<dbReference type="GO" id="GO:0000172">
    <property type="term" value="C:ribonuclease MRP complex"/>
    <property type="evidence" value="ECO:0007669"/>
    <property type="project" value="InterPro"/>
</dbReference>
<accession>A0A9W8E9P1</accession>
<comment type="caution">
    <text evidence="5">The sequence shown here is derived from an EMBL/GenBank/DDBJ whole genome shotgun (WGS) entry which is preliminary data.</text>
</comment>
<evidence type="ECO:0000256" key="4">
    <source>
        <dbReference type="SAM" id="MobiDB-lite"/>
    </source>
</evidence>
<dbReference type="Pfam" id="PF12328">
    <property type="entry name" value="Rpp20"/>
    <property type="match status" value="1"/>
</dbReference>
<sequence length="164" mass="18175">MPKDPAQCTMFKRAPLRPAVKPNDLYVRRGKPRRSLVPVVKRGIDLLMNKGYTVINVHGLGAAVELAMKAALCIQQALHNQATLHIYTSTVTLFDDCIRSPKADSESILPSNDDKSTVPPTDEELGGVHTSTRQNSAVRIEISLLPQVQQLLTPKNKATQWRVR</sequence>
<protein>
    <submittedName>
        <fullName evidence="5">Uncharacterized protein</fullName>
    </submittedName>
</protein>
<proteinExistence type="predicted"/>
<dbReference type="GO" id="GO:0003676">
    <property type="term" value="F:nucleic acid binding"/>
    <property type="evidence" value="ECO:0007669"/>
    <property type="project" value="InterPro"/>
</dbReference>
<dbReference type="Gene3D" id="3.30.110.20">
    <property type="entry name" value="Alba-like domain"/>
    <property type="match status" value="1"/>
</dbReference>
<evidence type="ECO:0000313" key="5">
    <source>
        <dbReference type="EMBL" id="KAJ1969771.1"/>
    </source>
</evidence>
<dbReference type="GO" id="GO:0001682">
    <property type="term" value="P:tRNA 5'-leader removal"/>
    <property type="evidence" value="ECO:0007669"/>
    <property type="project" value="InterPro"/>
</dbReference>
<evidence type="ECO:0000256" key="1">
    <source>
        <dbReference type="ARBA" id="ARBA00004123"/>
    </source>
</evidence>
<evidence type="ECO:0000256" key="3">
    <source>
        <dbReference type="ARBA" id="ARBA00023242"/>
    </source>
</evidence>